<sequence>MWVPAGVELTIAQRVVEAAARLPAHGGVTGWAALAWLNGRWFDGVGPRMSPRPVTLALGCRHTLRPSRGLAVSQELVPAGEIHRLRGLRITSALWSVAFEMRKAPDDEAAVMAFEMAAYDDLVSVAELAAYVHTDLWIRQGVGRIRELLPDLEENSWSPQESVMRRTWEAGGFPRPRANHPVFDAAGRLIGTPDLLDLDAGVYGLYDGGLHLAGDVRHRDITQDAAYRGLGLEGVVMMAGDRADRDPFLARVREAYARASRRPSDERRWLRGVPRWWTPTFTVEQRRALSSYDRARVLRYRSAS</sequence>
<dbReference type="Proteomes" id="UP001201161">
    <property type="component" value="Unassembled WGS sequence"/>
</dbReference>
<dbReference type="EMBL" id="JAKJHZ010000002">
    <property type="protein sequence ID" value="MCF6376216.1"/>
    <property type="molecule type" value="Genomic_DNA"/>
</dbReference>
<protein>
    <submittedName>
        <fullName evidence="1">Uncharacterized protein</fullName>
    </submittedName>
</protein>
<gene>
    <name evidence="1" type="ORF">L2K70_01220</name>
</gene>
<comment type="caution">
    <text evidence="1">The sequence shown here is derived from an EMBL/GenBank/DDBJ whole genome shotgun (WGS) entry which is preliminary data.</text>
</comment>
<dbReference type="RefSeq" id="WP_236397800.1">
    <property type="nucleotide sequence ID" value="NZ_JAKJHZ010000002.1"/>
</dbReference>
<name>A0ABS9H7M7_9ACTN</name>
<proteinExistence type="predicted"/>
<reference evidence="1 2" key="1">
    <citation type="submission" date="2022-01" db="EMBL/GenBank/DDBJ databases">
        <title>Nocardioides sp. nov., an actinomycete isolated from mining soil.</title>
        <authorList>
            <person name="Liu L."/>
        </authorList>
    </citation>
    <scope>NUCLEOTIDE SEQUENCE [LARGE SCALE GENOMIC DNA]</scope>
    <source>
        <strain evidence="1 2">KLBMP 9356</strain>
    </source>
</reference>
<evidence type="ECO:0000313" key="2">
    <source>
        <dbReference type="Proteomes" id="UP001201161"/>
    </source>
</evidence>
<keyword evidence="2" id="KW-1185">Reference proteome</keyword>
<accession>A0ABS9H7M7</accession>
<organism evidence="1 2">
    <name type="scientific">Nocardioides potassii</name>
    <dbReference type="NCBI Taxonomy" id="2911371"/>
    <lineage>
        <taxon>Bacteria</taxon>
        <taxon>Bacillati</taxon>
        <taxon>Actinomycetota</taxon>
        <taxon>Actinomycetes</taxon>
        <taxon>Propionibacteriales</taxon>
        <taxon>Nocardioidaceae</taxon>
        <taxon>Nocardioides</taxon>
    </lineage>
</organism>
<evidence type="ECO:0000313" key="1">
    <source>
        <dbReference type="EMBL" id="MCF6376216.1"/>
    </source>
</evidence>